<evidence type="ECO:0000256" key="2">
    <source>
        <dbReference type="SAM" id="MobiDB-lite"/>
    </source>
</evidence>
<evidence type="ECO:0000313" key="3">
    <source>
        <dbReference type="EMBL" id="CAK9064211.1"/>
    </source>
</evidence>
<evidence type="ECO:0000256" key="1">
    <source>
        <dbReference type="SAM" id="Coils"/>
    </source>
</evidence>
<feature type="compositionally biased region" description="Basic and acidic residues" evidence="2">
    <location>
        <begin position="8"/>
        <end position="24"/>
    </location>
</feature>
<evidence type="ECO:0000313" key="4">
    <source>
        <dbReference type="Proteomes" id="UP001642464"/>
    </source>
</evidence>
<feature type="coiled-coil region" evidence="1">
    <location>
        <begin position="41"/>
        <end position="87"/>
    </location>
</feature>
<keyword evidence="1" id="KW-0175">Coiled coil</keyword>
<dbReference type="Proteomes" id="UP001642464">
    <property type="component" value="Unassembled WGS sequence"/>
</dbReference>
<dbReference type="EMBL" id="CAXAMM010029191">
    <property type="protein sequence ID" value="CAK9064211.1"/>
    <property type="molecule type" value="Genomic_DNA"/>
</dbReference>
<gene>
    <name evidence="3" type="ORF">SCF082_LOCUS33104</name>
</gene>
<feature type="region of interest" description="Disordered" evidence="2">
    <location>
        <begin position="1"/>
        <end position="34"/>
    </location>
</feature>
<protein>
    <submittedName>
        <fullName evidence="3">3-beta-glucosidase A</fullName>
    </submittedName>
</protein>
<sequence length="168" mass="20296">MVPVTPEYSRDSKAESEEAAEPKEQKRKRRRPTDVLLQQLVEKRQREADAEQQQASEEEVRMVAMEMRQVRVKLKRMARDAKNAERAKRMEWLLLQRIEPEPVLLKADLCDEERQAQNKEELDHRVWELYGGADKEEHVYREWRRQITERRKSCLLRRATARWFRPAD</sequence>
<organism evidence="3 4">
    <name type="scientific">Durusdinium trenchii</name>
    <dbReference type="NCBI Taxonomy" id="1381693"/>
    <lineage>
        <taxon>Eukaryota</taxon>
        <taxon>Sar</taxon>
        <taxon>Alveolata</taxon>
        <taxon>Dinophyceae</taxon>
        <taxon>Suessiales</taxon>
        <taxon>Symbiodiniaceae</taxon>
        <taxon>Durusdinium</taxon>
    </lineage>
</organism>
<reference evidence="3 4" key="1">
    <citation type="submission" date="2024-02" db="EMBL/GenBank/DDBJ databases">
        <authorList>
            <person name="Chen Y."/>
            <person name="Shah S."/>
            <person name="Dougan E. K."/>
            <person name="Thang M."/>
            <person name="Chan C."/>
        </authorList>
    </citation>
    <scope>NUCLEOTIDE SEQUENCE [LARGE SCALE GENOMIC DNA]</scope>
</reference>
<feature type="non-terminal residue" evidence="3">
    <location>
        <position position="168"/>
    </location>
</feature>
<comment type="caution">
    <text evidence="3">The sequence shown here is derived from an EMBL/GenBank/DDBJ whole genome shotgun (WGS) entry which is preliminary data.</text>
</comment>
<name>A0ABP0NKB5_9DINO</name>
<keyword evidence="4" id="KW-1185">Reference proteome</keyword>
<proteinExistence type="predicted"/>
<accession>A0ABP0NKB5</accession>